<keyword evidence="3" id="KW-1185">Reference proteome</keyword>
<keyword evidence="1" id="KW-0472">Membrane</keyword>
<evidence type="ECO:0000256" key="1">
    <source>
        <dbReference type="SAM" id="Phobius"/>
    </source>
</evidence>
<organism evidence="2 3">
    <name type="scientific">Saccharothrix syringae</name>
    <name type="common">Nocardiopsis syringae</name>
    <dbReference type="NCBI Taxonomy" id="103733"/>
    <lineage>
        <taxon>Bacteria</taxon>
        <taxon>Bacillati</taxon>
        <taxon>Actinomycetota</taxon>
        <taxon>Actinomycetes</taxon>
        <taxon>Pseudonocardiales</taxon>
        <taxon>Pseudonocardiaceae</taxon>
        <taxon>Saccharothrix</taxon>
    </lineage>
</organism>
<proteinExistence type="predicted"/>
<dbReference type="KEGG" id="ssyi:EKG83_31175"/>
<sequence length="155" mass="16919">MNPGTAFLVITWAAIVVLFLGLAAVLREVRLLRAAVARDPRGFSAAQPDVVLGERFANRVVLAADSGCPLCLAVSRRLTDAVLLTHERPEVWDTPLDVVSDREAWRAVSHLAPPVLMRVDATGRVARLVLPVREEQVDEVLDEWGVRGAGVRLDP</sequence>
<keyword evidence="1" id="KW-1133">Transmembrane helix</keyword>
<gene>
    <name evidence="2" type="ORF">EKG83_31175</name>
</gene>
<keyword evidence="1" id="KW-0812">Transmembrane</keyword>
<name>A0A5Q0H4U1_SACSY</name>
<dbReference type="OrthoDB" id="3622338at2"/>
<dbReference type="EMBL" id="CP034550">
    <property type="protein sequence ID" value="QFZ21258.1"/>
    <property type="molecule type" value="Genomic_DNA"/>
</dbReference>
<evidence type="ECO:0008006" key="4">
    <source>
        <dbReference type="Google" id="ProtNLM"/>
    </source>
</evidence>
<protein>
    <recommendedName>
        <fullName evidence="4">Thioredoxin</fullName>
    </recommendedName>
</protein>
<dbReference type="AlphaFoldDB" id="A0A5Q0H4U1"/>
<evidence type="ECO:0000313" key="3">
    <source>
        <dbReference type="Proteomes" id="UP000325787"/>
    </source>
</evidence>
<dbReference type="RefSeq" id="WP_033429324.1">
    <property type="nucleotide sequence ID" value="NZ_CP034550.1"/>
</dbReference>
<accession>A0A5Q0H4U1</accession>
<dbReference type="Proteomes" id="UP000325787">
    <property type="component" value="Chromosome"/>
</dbReference>
<reference evidence="3" key="1">
    <citation type="journal article" date="2021" name="Curr. Microbiol.">
        <title>Complete genome of nocamycin-producing strain Saccharothrix syringae NRRL B-16468 reveals the biosynthetic potential for secondary metabolites.</title>
        <authorList>
            <person name="Mo X."/>
            <person name="Yang S."/>
        </authorList>
    </citation>
    <scope>NUCLEOTIDE SEQUENCE [LARGE SCALE GENOMIC DNA]</scope>
    <source>
        <strain evidence="3">ATCC 51364 / DSM 43886 / JCM 6844 / KCTC 9398 / NBRC 14523 / NRRL B-16468 / INA 2240</strain>
    </source>
</reference>
<evidence type="ECO:0000313" key="2">
    <source>
        <dbReference type="EMBL" id="QFZ21258.1"/>
    </source>
</evidence>
<feature type="transmembrane region" description="Helical" evidence="1">
    <location>
        <begin position="6"/>
        <end position="26"/>
    </location>
</feature>